<name>A0ABD1S274_9LAMI</name>
<gene>
    <name evidence="1" type="ORF">Fot_38051</name>
</gene>
<evidence type="ECO:0000313" key="1">
    <source>
        <dbReference type="EMBL" id="KAL2494294.1"/>
    </source>
</evidence>
<comment type="caution">
    <text evidence="1">The sequence shown here is derived from an EMBL/GenBank/DDBJ whole genome shotgun (WGS) entry which is preliminary data.</text>
</comment>
<proteinExistence type="predicted"/>
<dbReference type="AlphaFoldDB" id="A0ABD1S274"/>
<keyword evidence="2" id="KW-1185">Reference proteome</keyword>
<sequence>MTKNSCPDQLCDEDTGEGSAHMNEVYQVQVASTIKWLSSKLQSHFDNPQSFEGKYETSLPGSQLTELETAPAQLLPCVFTQNTQNVIHQRTVPICIEEVCIPDIYHHREI</sequence>
<evidence type="ECO:0000313" key="2">
    <source>
        <dbReference type="Proteomes" id="UP001604277"/>
    </source>
</evidence>
<dbReference type="EMBL" id="JBFOLJ010000011">
    <property type="protein sequence ID" value="KAL2494294.1"/>
    <property type="molecule type" value="Genomic_DNA"/>
</dbReference>
<protein>
    <submittedName>
        <fullName evidence="1">Uncharacterized protein</fullName>
    </submittedName>
</protein>
<reference evidence="2" key="1">
    <citation type="submission" date="2024-07" db="EMBL/GenBank/DDBJ databases">
        <title>Two chromosome-level genome assemblies of Korean endemic species Abeliophyllum distichum and Forsythia ovata (Oleaceae).</title>
        <authorList>
            <person name="Jang H."/>
        </authorList>
    </citation>
    <scope>NUCLEOTIDE SEQUENCE [LARGE SCALE GENOMIC DNA]</scope>
</reference>
<organism evidence="1 2">
    <name type="scientific">Forsythia ovata</name>
    <dbReference type="NCBI Taxonomy" id="205694"/>
    <lineage>
        <taxon>Eukaryota</taxon>
        <taxon>Viridiplantae</taxon>
        <taxon>Streptophyta</taxon>
        <taxon>Embryophyta</taxon>
        <taxon>Tracheophyta</taxon>
        <taxon>Spermatophyta</taxon>
        <taxon>Magnoliopsida</taxon>
        <taxon>eudicotyledons</taxon>
        <taxon>Gunneridae</taxon>
        <taxon>Pentapetalae</taxon>
        <taxon>asterids</taxon>
        <taxon>lamiids</taxon>
        <taxon>Lamiales</taxon>
        <taxon>Oleaceae</taxon>
        <taxon>Forsythieae</taxon>
        <taxon>Forsythia</taxon>
    </lineage>
</organism>
<dbReference type="Proteomes" id="UP001604277">
    <property type="component" value="Unassembled WGS sequence"/>
</dbReference>
<accession>A0ABD1S274</accession>